<sequence>MSPVLRCTICPPWYLIKQITDVVDQALQVFLWQTVVSVLVVRQCGCEVGGECSQVSPITSCSYPPSPITMKLHPSSLATGWQCVEEREPASPASPALLCTALKSGPAALDLLRCLNLTMADNGGAWLAEEKVVEEEEETKGATAWVSMQLTHRCVYECHL</sequence>
<dbReference type="AlphaFoldDB" id="A0A834C8J7"/>
<evidence type="ECO:0000313" key="1">
    <source>
        <dbReference type="EMBL" id="KAF6724720.1"/>
    </source>
</evidence>
<comment type="caution">
    <text evidence="1">The sequence shown here is derived from an EMBL/GenBank/DDBJ whole genome shotgun (WGS) entry which is preliminary data.</text>
</comment>
<name>A0A834C8J7_ORYME</name>
<dbReference type="Proteomes" id="UP000646548">
    <property type="component" value="Unassembled WGS sequence"/>
</dbReference>
<dbReference type="EMBL" id="WKFB01000384">
    <property type="protein sequence ID" value="KAF6724720.1"/>
    <property type="molecule type" value="Genomic_DNA"/>
</dbReference>
<organism evidence="1 2">
    <name type="scientific">Oryzias melastigma</name>
    <name type="common">Marine medaka</name>
    <dbReference type="NCBI Taxonomy" id="30732"/>
    <lineage>
        <taxon>Eukaryota</taxon>
        <taxon>Metazoa</taxon>
        <taxon>Chordata</taxon>
        <taxon>Craniata</taxon>
        <taxon>Vertebrata</taxon>
        <taxon>Euteleostomi</taxon>
        <taxon>Actinopterygii</taxon>
        <taxon>Neopterygii</taxon>
        <taxon>Teleostei</taxon>
        <taxon>Neoteleostei</taxon>
        <taxon>Acanthomorphata</taxon>
        <taxon>Ovalentaria</taxon>
        <taxon>Atherinomorphae</taxon>
        <taxon>Beloniformes</taxon>
        <taxon>Adrianichthyidae</taxon>
        <taxon>Oryziinae</taxon>
        <taxon>Oryzias</taxon>
    </lineage>
</organism>
<proteinExistence type="predicted"/>
<evidence type="ECO:0000313" key="2">
    <source>
        <dbReference type="Proteomes" id="UP000646548"/>
    </source>
</evidence>
<gene>
    <name evidence="1" type="ORF">FQA47_009700</name>
</gene>
<accession>A0A834C8J7</accession>
<reference evidence="1" key="1">
    <citation type="journal article" name="BMC Genomics">
        <title>Long-read sequencing and de novo genome assembly of marine medaka (Oryzias melastigma).</title>
        <authorList>
            <person name="Liang P."/>
            <person name="Saqib H.S.A."/>
            <person name="Ni X."/>
            <person name="Shen Y."/>
        </authorList>
    </citation>
    <scope>NUCLEOTIDE SEQUENCE</scope>
    <source>
        <strain evidence="1">Bigg-433</strain>
    </source>
</reference>
<protein>
    <submittedName>
        <fullName evidence="1">Uncharacterized protein</fullName>
    </submittedName>
</protein>